<dbReference type="AlphaFoldDB" id="A0A1I4YRZ5"/>
<dbReference type="Proteomes" id="UP000198705">
    <property type="component" value="Unassembled WGS sequence"/>
</dbReference>
<dbReference type="EMBL" id="FOVN01000001">
    <property type="protein sequence ID" value="SFN40802.1"/>
    <property type="molecule type" value="Genomic_DNA"/>
</dbReference>
<proteinExistence type="predicted"/>
<name>A0A1I4YRZ5_9FLAO</name>
<evidence type="ECO:0000313" key="2">
    <source>
        <dbReference type="Proteomes" id="UP000198705"/>
    </source>
</evidence>
<organism evidence="1 2">
    <name type="scientific">Bizionia echini</name>
    <dbReference type="NCBI Taxonomy" id="649333"/>
    <lineage>
        <taxon>Bacteria</taxon>
        <taxon>Pseudomonadati</taxon>
        <taxon>Bacteroidota</taxon>
        <taxon>Flavobacteriia</taxon>
        <taxon>Flavobacteriales</taxon>
        <taxon>Flavobacteriaceae</taxon>
        <taxon>Bizionia</taxon>
    </lineage>
</organism>
<dbReference type="STRING" id="649333.SAMN04487989_101246"/>
<accession>A0A1I4YRZ5</accession>
<protein>
    <submittedName>
        <fullName evidence="1">Uncharacterized protein</fullName>
    </submittedName>
</protein>
<sequence>MENFNLVQLDFGFDCEPLQVQKKTSKSNTKQMNDFVFNFMDCLTSPIIVFKSAWQDIIPEDILKNIKPSRLLCAVQQEEMASLTETLVYIMPRTYEAPMPTEWVNIYTWLGIQYAIQFKNNDQLNEMTEIAPSKLSEYETKLLNDLRRWIYNKRRKALKDRLKSAEKSEMKILFENQKGLFED</sequence>
<gene>
    <name evidence="1" type="ORF">SAMN04487989_101246</name>
</gene>
<reference evidence="2" key="1">
    <citation type="submission" date="2016-10" db="EMBL/GenBank/DDBJ databases">
        <authorList>
            <person name="Varghese N."/>
            <person name="Submissions S."/>
        </authorList>
    </citation>
    <scope>NUCLEOTIDE SEQUENCE [LARGE SCALE GENOMIC DNA]</scope>
    <source>
        <strain evidence="2">DSM 23925</strain>
    </source>
</reference>
<keyword evidence="2" id="KW-1185">Reference proteome</keyword>
<evidence type="ECO:0000313" key="1">
    <source>
        <dbReference type="EMBL" id="SFN40802.1"/>
    </source>
</evidence>